<evidence type="ECO:0000313" key="2">
    <source>
        <dbReference type="WBParaSite" id="scf7180000424298.g12732"/>
    </source>
</evidence>
<accession>A0A915PAH9</accession>
<dbReference type="Proteomes" id="UP000887560">
    <property type="component" value="Unplaced"/>
</dbReference>
<evidence type="ECO:0000313" key="1">
    <source>
        <dbReference type="Proteomes" id="UP000887560"/>
    </source>
</evidence>
<name>A0A915PAH9_9BILA</name>
<keyword evidence="1" id="KW-1185">Reference proteome</keyword>
<proteinExistence type="predicted"/>
<sequence length="69" mass="7949">MRAIRRSLDNCYVENNALVALVETQHLEICEIIDDVDMSSNSANLKEYNKENDNNQINLSLEDEHLTLL</sequence>
<protein>
    <submittedName>
        <fullName evidence="2">Uncharacterized protein</fullName>
    </submittedName>
</protein>
<dbReference type="WBParaSite" id="scf7180000424298.g12732">
    <property type="protein sequence ID" value="scf7180000424298.g12732"/>
    <property type="gene ID" value="scf7180000424298.g12732"/>
</dbReference>
<reference evidence="2" key="1">
    <citation type="submission" date="2022-11" db="UniProtKB">
        <authorList>
            <consortium name="WormBaseParasite"/>
        </authorList>
    </citation>
    <scope>IDENTIFICATION</scope>
</reference>
<dbReference type="AlphaFoldDB" id="A0A915PAH9"/>
<organism evidence="1 2">
    <name type="scientific">Meloidogyne floridensis</name>
    <dbReference type="NCBI Taxonomy" id="298350"/>
    <lineage>
        <taxon>Eukaryota</taxon>
        <taxon>Metazoa</taxon>
        <taxon>Ecdysozoa</taxon>
        <taxon>Nematoda</taxon>
        <taxon>Chromadorea</taxon>
        <taxon>Rhabditida</taxon>
        <taxon>Tylenchina</taxon>
        <taxon>Tylenchomorpha</taxon>
        <taxon>Tylenchoidea</taxon>
        <taxon>Meloidogynidae</taxon>
        <taxon>Meloidogyninae</taxon>
        <taxon>Meloidogyne</taxon>
    </lineage>
</organism>